<evidence type="ECO:0000259" key="1">
    <source>
        <dbReference type="Pfam" id="PF01636"/>
    </source>
</evidence>
<dbReference type="AlphaFoldDB" id="A0A2B7ZKW6"/>
<protein>
    <recommendedName>
        <fullName evidence="1">Aminoglycoside phosphotransferase domain-containing protein</fullName>
    </recommendedName>
</protein>
<gene>
    <name evidence="2" type="ORF">GX50_03692</name>
</gene>
<dbReference type="EMBL" id="PDND01000062">
    <property type="protein sequence ID" value="PGH33457.1"/>
    <property type="molecule type" value="Genomic_DNA"/>
</dbReference>
<proteinExistence type="predicted"/>
<dbReference type="Gene3D" id="3.90.1200.10">
    <property type="match status" value="1"/>
</dbReference>
<feature type="domain" description="Aminoglycoside phosphotransferase" evidence="1">
    <location>
        <begin position="167"/>
        <end position="228"/>
    </location>
</feature>
<dbReference type="SUPFAM" id="SSF56112">
    <property type="entry name" value="Protein kinase-like (PK-like)"/>
    <property type="match status" value="1"/>
</dbReference>
<comment type="caution">
    <text evidence="2">The sequence shown here is derived from an EMBL/GenBank/DDBJ whole genome shotgun (WGS) entry which is preliminary data.</text>
</comment>
<dbReference type="STRING" id="73230.A0A2B7ZKW6"/>
<evidence type="ECO:0000313" key="2">
    <source>
        <dbReference type="EMBL" id="PGH33457.1"/>
    </source>
</evidence>
<dbReference type="PANTHER" id="PTHR21310">
    <property type="entry name" value="AMINOGLYCOSIDE PHOSPHOTRANSFERASE-RELATED-RELATED"/>
    <property type="match status" value="1"/>
</dbReference>
<dbReference type="InterPro" id="IPR011009">
    <property type="entry name" value="Kinase-like_dom_sf"/>
</dbReference>
<dbReference type="InterPro" id="IPR002575">
    <property type="entry name" value="Aminoglycoside_PTrfase"/>
</dbReference>
<dbReference type="Proteomes" id="UP000226031">
    <property type="component" value="Unassembled WGS sequence"/>
</dbReference>
<sequence>MDPFTPKRKSTLSISLTLPNVLRLDEHRVLKKTRPDRGEAGILRFVAAHTTIPVPRVYDTKLVDRQGREATSYMVIEYMPGLRLDKAWVKLTESQRVATCHQLVEYLAQLQPLTSNRIEGLNGAPVHVGCFQSRWGGPFSTETEFNNFMAKGDNVTPRPTANHVIHFAHADLSPRNILVDETTGEITAIVDWERAGWYPEYWDVVRMITDCPGRRELPGYAVHLHAALQDLRKKYELEMAAMIHILRLDTPGP</sequence>
<dbReference type="VEuPathDB" id="FungiDB:EMCG_05110"/>
<feature type="domain" description="Aminoglycoside phosphotransferase" evidence="1">
    <location>
        <begin position="20"/>
        <end position="113"/>
    </location>
</feature>
<name>A0A2B7ZKW6_9EURO</name>
<evidence type="ECO:0000313" key="3">
    <source>
        <dbReference type="Proteomes" id="UP000226031"/>
    </source>
</evidence>
<dbReference type="PANTHER" id="PTHR21310:SF58">
    <property type="entry name" value="AMINOGLYCOSIDE PHOSPHOTRANSFERASE DOMAIN-CONTAINING PROTEIN"/>
    <property type="match status" value="1"/>
</dbReference>
<dbReference type="InterPro" id="IPR051678">
    <property type="entry name" value="AGP_Transferase"/>
</dbReference>
<accession>A0A2B7ZKW6</accession>
<dbReference type="Pfam" id="PF01636">
    <property type="entry name" value="APH"/>
    <property type="match status" value="2"/>
</dbReference>
<dbReference type="CDD" id="cd05120">
    <property type="entry name" value="APH_ChoK_like"/>
    <property type="match status" value="1"/>
</dbReference>
<organism evidence="2 3">
    <name type="scientific">[Emmonsia] crescens</name>
    <dbReference type="NCBI Taxonomy" id="73230"/>
    <lineage>
        <taxon>Eukaryota</taxon>
        <taxon>Fungi</taxon>
        <taxon>Dikarya</taxon>
        <taxon>Ascomycota</taxon>
        <taxon>Pezizomycotina</taxon>
        <taxon>Eurotiomycetes</taxon>
        <taxon>Eurotiomycetidae</taxon>
        <taxon>Onygenales</taxon>
        <taxon>Ajellomycetaceae</taxon>
        <taxon>Emergomyces</taxon>
    </lineage>
</organism>
<keyword evidence="3" id="KW-1185">Reference proteome</keyword>
<reference evidence="2 3" key="1">
    <citation type="submission" date="2017-10" db="EMBL/GenBank/DDBJ databases">
        <title>Comparative genomics in systemic dimorphic fungi from Ajellomycetaceae.</title>
        <authorList>
            <person name="Munoz J.F."/>
            <person name="Mcewen J.G."/>
            <person name="Clay O.K."/>
            <person name="Cuomo C.A."/>
        </authorList>
    </citation>
    <scope>NUCLEOTIDE SEQUENCE [LARGE SCALE GENOMIC DNA]</scope>
    <source>
        <strain evidence="2 3">UAMH4076</strain>
    </source>
</reference>